<evidence type="ECO:0000313" key="1">
    <source>
        <dbReference type="EMBL" id="DAF60774.1"/>
    </source>
</evidence>
<sequence>MELSLSTETGIGRYSSFGYSSNFTGKELVKETISLVSGYKSRKKSYTLNKENTSIAGERYLENEMKGIVNVESGDLKLKFKVPYNFLYTSEDGVFFYQIPELSLFGYGNDLSDMLNDFYENVVIDWKLYVKNDIEKLSEQAISLREKLLELLEEC</sequence>
<organism evidence="1">
    <name type="scientific">Siphoviridae sp. ctNZc11</name>
    <dbReference type="NCBI Taxonomy" id="2827858"/>
    <lineage>
        <taxon>Viruses</taxon>
        <taxon>Duplodnaviria</taxon>
        <taxon>Heunggongvirae</taxon>
        <taxon>Uroviricota</taxon>
        <taxon>Caudoviricetes</taxon>
    </lineage>
</organism>
<dbReference type="EMBL" id="BK032797">
    <property type="protein sequence ID" value="DAF60774.1"/>
    <property type="molecule type" value="Genomic_DNA"/>
</dbReference>
<proteinExistence type="predicted"/>
<reference evidence="1" key="1">
    <citation type="journal article" date="2021" name="Proc. Natl. Acad. Sci. U.S.A.">
        <title>A Catalog of Tens of Thousands of Viruses from Human Metagenomes Reveals Hidden Associations with Chronic Diseases.</title>
        <authorList>
            <person name="Tisza M.J."/>
            <person name="Buck C.B."/>
        </authorList>
    </citation>
    <scope>NUCLEOTIDE SEQUENCE</scope>
    <source>
        <strain evidence="1">CtNZc11</strain>
    </source>
</reference>
<accession>A0A8S5TBZ2</accession>
<name>A0A8S5TBZ2_9CAUD</name>
<protein>
    <submittedName>
        <fullName evidence="1">Uncharacterized protein</fullName>
    </submittedName>
</protein>